<reference evidence="4" key="1">
    <citation type="journal article" date="2022" name="New Phytol.">
        <title>Evolutionary transition to the ectomycorrhizal habit in the genomes of a hyperdiverse lineage of mushroom-forming fungi.</title>
        <authorList>
            <person name="Looney B."/>
            <person name="Miyauchi S."/>
            <person name="Morin E."/>
            <person name="Drula E."/>
            <person name="Courty P.E."/>
            <person name="Kohler A."/>
            <person name="Kuo A."/>
            <person name="LaButti K."/>
            <person name="Pangilinan J."/>
            <person name="Lipzen A."/>
            <person name="Riley R."/>
            <person name="Andreopoulos W."/>
            <person name="He G."/>
            <person name="Johnson J."/>
            <person name="Nolan M."/>
            <person name="Tritt A."/>
            <person name="Barry K.W."/>
            <person name="Grigoriev I.V."/>
            <person name="Nagy L.G."/>
            <person name="Hibbett D."/>
            <person name="Henrissat B."/>
            <person name="Matheny P.B."/>
            <person name="Labbe J."/>
            <person name="Martin F.M."/>
        </authorList>
    </citation>
    <scope>NUCLEOTIDE SEQUENCE</scope>
    <source>
        <strain evidence="4">BPL690</strain>
    </source>
</reference>
<dbReference type="InterPro" id="IPR048300">
    <property type="entry name" value="TACO1_YebC-like_2nd/3rd_dom"/>
</dbReference>
<accession>A0AAD4M6F7</accession>
<evidence type="ECO:0000259" key="2">
    <source>
        <dbReference type="Pfam" id="PF01709"/>
    </source>
</evidence>
<evidence type="ECO:0000313" key="5">
    <source>
        <dbReference type="Proteomes" id="UP001203297"/>
    </source>
</evidence>
<dbReference type="Gene3D" id="3.30.70.980">
    <property type="match status" value="2"/>
</dbReference>
<evidence type="ECO:0000256" key="1">
    <source>
        <dbReference type="ARBA" id="ARBA00008724"/>
    </source>
</evidence>
<dbReference type="PANTHER" id="PTHR12532:SF0">
    <property type="entry name" value="TRANSLATIONAL ACTIVATOR OF CYTOCHROME C OXIDASE 1"/>
    <property type="match status" value="1"/>
</dbReference>
<organism evidence="4 5">
    <name type="scientific">Multifurca ochricompacta</name>
    <dbReference type="NCBI Taxonomy" id="376703"/>
    <lineage>
        <taxon>Eukaryota</taxon>
        <taxon>Fungi</taxon>
        <taxon>Dikarya</taxon>
        <taxon>Basidiomycota</taxon>
        <taxon>Agaricomycotina</taxon>
        <taxon>Agaricomycetes</taxon>
        <taxon>Russulales</taxon>
        <taxon>Russulaceae</taxon>
        <taxon>Multifurca</taxon>
    </lineage>
</organism>
<dbReference type="InterPro" id="IPR017856">
    <property type="entry name" value="Integrase-like_N"/>
</dbReference>
<evidence type="ECO:0000313" key="4">
    <source>
        <dbReference type="EMBL" id="KAI0303407.1"/>
    </source>
</evidence>
<gene>
    <name evidence="4" type="ORF">B0F90DRAFT_1896247</name>
</gene>
<dbReference type="InterPro" id="IPR002876">
    <property type="entry name" value="Transcrip_reg_TACO1-like"/>
</dbReference>
<dbReference type="SUPFAM" id="SSF75625">
    <property type="entry name" value="YebC-like"/>
    <property type="match status" value="1"/>
</dbReference>
<dbReference type="Gene3D" id="1.10.10.200">
    <property type="match status" value="1"/>
</dbReference>
<comment type="caution">
    <text evidence="4">The sequence shown here is derived from an EMBL/GenBank/DDBJ whole genome shotgun (WGS) entry which is preliminary data.</text>
</comment>
<dbReference type="InterPro" id="IPR029072">
    <property type="entry name" value="YebC-like"/>
</dbReference>
<feature type="domain" description="TACO1/YebC-like N-terminal" evidence="3">
    <location>
        <begin position="15"/>
        <end position="85"/>
    </location>
</feature>
<dbReference type="AlphaFoldDB" id="A0AAD4M6F7"/>
<dbReference type="Proteomes" id="UP001203297">
    <property type="component" value="Unassembled WGS sequence"/>
</dbReference>
<protein>
    <submittedName>
        <fullName evidence="4">YebC-like protein</fullName>
    </submittedName>
</protein>
<sequence>MLSLLTFSRPGWSYQWSKIQQKKGVNDQRRGQLYARAYRDIMIAVRNGGSADPEKNIALLNVLKKARADGVPKTNIESALQKAVGGKDGGGQLATYEVLAHGSVGLIIECLTDNGNRTLHQIREILNEHNARFATVMFMFRHRGRVRVALNRQDVENGGVDKLFDEVLAVGAEDFDQIPGAGEGVEVEIMCAPSTLGKITDAVARSGFSQGLLSSELVYAQAEDAVEDEEMGSKVRELVNELEENESTLRVWTTVDS</sequence>
<name>A0AAD4M6F7_9AGAM</name>
<dbReference type="PANTHER" id="PTHR12532">
    <property type="entry name" value="TRANSLATIONAL ACTIVATOR OF CYTOCHROME C OXIDASE 1"/>
    <property type="match status" value="1"/>
</dbReference>
<comment type="similarity">
    <text evidence="1">Belongs to the TACO1 family.</text>
</comment>
<dbReference type="Pfam" id="PF20772">
    <property type="entry name" value="TACO1_YebC_N"/>
    <property type="match status" value="1"/>
</dbReference>
<proteinExistence type="inferred from homology"/>
<dbReference type="InterPro" id="IPR049083">
    <property type="entry name" value="TACO1_YebC_N"/>
</dbReference>
<dbReference type="InterPro" id="IPR026564">
    <property type="entry name" value="Transcrip_reg_TACO1-like_dom3"/>
</dbReference>
<dbReference type="GO" id="GO:0005739">
    <property type="term" value="C:mitochondrion"/>
    <property type="evidence" value="ECO:0007669"/>
    <property type="project" value="TreeGrafter"/>
</dbReference>
<feature type="domain" description="TACO1/YebC-like second and third" evidence="2">
    <location>
        <begin position="94"/>
        <end position="254"/>
    </location>
</feature>
<dbReference type="EMBL" id="WTXG01000009">
    <property type="protein sequence ID" value="KAI0303407.1"/>
    <property type="molecule type" value="Genomic_DNA"/>
</dbReference>
<evidence type="ECO:0000259" key="3">
    <source>
        <dbReference type="Pfam" id="PF20772"/>
    </source>
</evidence>
<keyword evidence="5" id="KW-1185">Reference proteome</keyword>
<dbReference type="Pfam" id="PF01709">
    <property type="entry name" value="Transcrip_reg"/>
    <property type="match status" value="1"/>
</dbReference>